<evidence type="ECO:0000313" key="2">
    <source>
        <dbReference type="Proteomes" id="UP001524547"/>
    </source>
</evidence>
<keyword evidence="2" id="KW-1185">Reference proteome</keyword>
<dbReference type="Pfam" id="PF05354">
    <property type="entry name" value="Phage_attach"/>
    <property type="match status" value="1"/>
</dbReference>
<dbReference type="RefSeq" id="WP_422919272.1">
    <property type="nucleotide sequence ID" value="NZ_JAMZEJ010000004.1"/>
</dbReference>
<comment type="caution">
    <text evidence="1">The sequence shown here is derived from an EMBL/GenBank/DDBJ whole genome shotgun (WGS) entry which is preliminary data.</text>
</comment>
<dbReference type="InterPro" id="IPR008018">
    <property type="entry name" value="Phage_tail_attach_FII"/>
</dbReference>
<evidence type="ECO:0000313" key="1">
    <source>
        <dbReference type="EMBL" id="MCQ8240523.1"/>
    </source>
</evidence>
<proteinExistence type="predicted"/>
<protein>
    <submittedName>
        <fullName evidence="1">Uncharacterized protein</fullName>
    </submittedName>
</protein>
<reference evidence="1 2" key="1">
    <citation type="submission" date="2022-06" db="EMBL/GenBank/DDBJ databases">
        <title>Rhizosaccharibacter gen. nov. sp. nov. KSS12, endophytic bacteria isolated from sugarcane.</title>
        <authorList>
            <person name="Pitiwittayakul N."/>
        </authorList>
    </citation>
    <scope>NUCLEOTIDE SEQUENCE [LARGE SCALE GENOMIC DNA]</scope>
    <source>
        <strain evidence="1 2">KSS12</strain>
    </source>
</reference>
<sequence>MAIDWGGLVLAPCVAIFGEAATHRSADGQDRAVQGIFDSGFLAVDPLPVYGFTPAHISTYTACLGIRLSDFPVAPEQGDLITVRGVRYWIWDVRPDGKDGAKLMLNEQVLQR</sequence>
<dbReference type="Gene3D" id="2.40.10.180">
    <property type="entry name" value="Phage tail proteins"/>
    <property type="match status" value="1"/>
</dbReference>
<accession>A0ABT1VXY3</accession>
<dbReference type="EMBL" id="JAMZEJ010000004">
    <property type="protein sequence ID" value="MCQ8240523.1"/>
    <property type="molecule type" value="Genomic_DNA"/>
</dbReference>
<organism evidence="1 2">
    <name type="scientific">Rhizosaccharibacter radicis</name>
    <dbReference type="NCBI Taxonomy" id="2782605"/>
    <lineage>
        <taxon>Bacteria</taxon>
        <taxon>Pseudomonadati</taxon>
        <taxon>Pseudomonadota</taxon>
        <taxon>Alphaproteobacteria</taxon>
        <taxon>Acetobacterales</taxon>
        <taxon>Acetobacteraceae</taxon>
        <taxon>Rhizosaccharibacter</taxon>
    </lineage>
</organism>
<gene>
    <name evidence="1" type="ORF">NFI88_06650</name>
</gene>
<name>A0ABT1VXY3_9PROT</name>
<dbReference type="InterPro" id="IPR053734">
    <property type="entry name" value="Phage_Head-Tail_Connect_sf"/>
</dbReference>
<dbReference type="Proteomes" id="UP001524547">
    <property type="component" value="Unassembled WGS sequence"/>
</dbReference>